<sequence length="233" mass="23544">MAKDRWVVGSMLTLSFTTGILDAATYLGLHGVFTANMTGNLIFISLGITGEATIPVLRAFLALGGFALGAAAAGRFLRPGFAQWRIPAGILFVGVVLAASALAHGLGSGSTAVLDALTVALAFAMGVQAMAARRVGVGDVTTVVVTSTLAGLFGENRVTGRSADRALTVRRGLAVATMGLGAVVGALLMHVAVEVAIVVPAVLTIGVAVVLAVRSRGAARSPEEPSALRPVSR</sequence>
<organism evidence="2 3">
    <name type="scientific">Mycolicibacterium rufum</name>
    <dbReference type="NCBI Taxonomy" id="318424"/>
    <lineage>
        <taxon>Bacteria</taxon>
        <taxon>Bacillati</taxon>
        <taxon>Actinomycetota</taxon>
        <taxon>Actinomycetes</taxon>
        <taxon>Mycobacteriales</taxon>
        <taxon>Mycobacteriaceae</taxon>
        <taxon>Mycolicibacterium</taxon>
    </lineage>
</organism>
<reference evidence="2" key="1">
    <citation type="submission" date="2022-08" db="EMBL/GenBank/DDBJ databases">
        <title>Whole genome sequencing of non-tuberculosis mycobacteria type-strains.</title>
        <authorList>
            <person name="Igarashi Y."/>
            <person name="Osugi A."/>
            <person name="Mitarai S."/>
        </authorList>
    </citation>
    <scope>NUCLEOTIDE SEQUENCE</scope>
    <source>
        <strain evidence="2">JCM 16372</strain>
    </source>
</reference>
<evidence type="ECO:0000256" key="1">
    <source>
        <dbReference type="SAM" id="Phobius"/>
    </source>
</evidence>
<keyword evidence="3" id="KW-1185">Reference proteome</keyword>
<proteinExistence type="predicted"/>
<keyword evidence="1" id="KW-0812">Transmembrane</keyword>
<dbReference type="PANTHER" id="PTHR37314">
    <property type="entry name" value="SLR0142 PROTEIN"/>
    <property type="match status" value="1"/>
</dbReference>
<protein>
    <submittedName>
        <fullName evidence="2">DUF1275 domain-containing protein</fullName>
    </submittedName>
</protein>
<feature type="transmembrane region" description="Helical" evidence="1">
    <location>
        <begin position="86"/>
        <end position="106"/>
    </location>
</feature>
<gene>
    <name evidence="2" type="ORF">MJO55_04480</name>
</gene>
<dbReference type="PANTHER" id="PTHR37314:SF4">
    <property type="entry name" value="UPF0700 TRANSMEMBRANE PROTEIN YOAK"/>
    <property type="match status" value="1"/>
</dbReference>
<accession>A0ABY3UDL0</accession>
<feature type="transmembrane region" description="Helical" evidence="1">
    <location>
        <begin position="12"/>
        <end position="33"/>
    </location>
</feature>
<feature type="transmembrane region" description="Helical" evidence="1">
    <location>
        <begin position="195"/>
        <end position="213"/>
    </location>
</feature>
<dbReference type="EMBL" id="CP092427">
    <property type="protein sequence ID" value="ULP37700.1"/>
    <property type="molecule type" value="Genomic_DNA"/>
</dbReference>
<dbReference type="RefSeq" id="WP_043405407.1">
    <property type="nucleotide sequence ID" value="NZ_CP092427.2"/>
</dbReference>
<feature type="transmembrane region" description="Helical" evidence="1">
    <location>
        <begin position="53"/>
        <end position="74"/>
    </location>
</feature>
<dbReference type="InterPro" id="IPR010699">
    <property type="entry name" value="DUF1275"/>
</dbReference>
<keyword evidence="1" id="KW-1133">Transmembrane helix</keyword>
<keyword evidence="1" id="KW-0472">Membrane</keyword>
<evidence type="ECO:0000313" key="3">
    <source>
        <dbReference type="Proteomes" id="UP001055159"/>
    </source>
</evidence>
<dbReference type="Pfam" id="PF06912">
    <property type="entry name" value="DUF1275"/>
    <property type="match status" value="1"/>
</dbReference>
<dbReference type="Proteomes" id="UP001055159">
    <property type="component" value="Chromosome"/>
</dbReference>
<name>A0ABY3UDL0_9MYCO</name>
<evidence type="ECO:0000313" key="2">
    <source>
        <dbReference type="EMBL" id="ULP37700.1"/>
    </source>
</evidence>
<feature type="transmembrane region" description="Helical" evidence="1">
    <location>
        <begin position="171"/>
        <end position="189"/>
    </location>
</feature>